<gene>
    <name evidence="6" type="ORF">KTH89_24470</name>
</gene>
<protein>
    <submittedName>
        <fullName evidence="6">ATP-binding cassette domain-containing protein</fullName>
    </submittedName>
</protein>
<evidence type="ECO:0000256" key="1">
    <source>
        <dbReference type="ARBA" id="ARBA00022448"/>
    </source>
</evidence>
<proteinExistence type="predicted"/>
<dbReference type="InterPro" id="IPR003439">
    <property type="entry name" value="ABC_transporter-like_ATP-bd"/>
</dbReference>
<name>A0A949NGI3_9FIRM</name>
<dbReference type="Pfam" id="PF00005">
    <property type="entry name" value="ABC_tran"/>
    <property type="match status" value="1"/>
</dbReference>
<dbReference type="PANTHER" id="PTHR43790">
    <property type="entry name" value="CARBOHYDRATE TRANSPORT ATP-BINDING PROTEIN MG119-RELATED"/>
    <property type="match status" value="1"/>
</dbReference>
<evidence type="ECO:0000256" key="2">
    <source>
        <dbReference type="ARBA" id="ARBA00022737"/>
    </source>
</evidence>
<accession>A0A949NGI3</accession>
<evidence type="ECO:0000256" key="3">
    <source>
        <dbReference type="ARBA" id="ARBA00022741"/>
    </source>
</evidence>
<dbReference type="InterPro" id="IPR027417">
    <property type="entry name" value="P-loop_NTPase"/>
</dbReference>
<evidence type="ECO:0000313" key="7">
    <source>
        <dbReference type="Proteomes" id="UP000712157"/>
    </source>
</evidence>
<dbReference type="RefSeq" id="WP_238723438.1">
    <property type="nucleotide sequence ID" value="NZ_JAHQCW010000077.1"/>
</dbReference>
<keyword evidence="7" id="KW-1185">Reference proteome</keyword>
<evidence type="ECO:0000256" key="4">
    <source>
        <dbReference type="ARBA" id="ARBA00022840"/>
    </source>
</evidence>
<dbReference type="InterPro" id="IPR050107">
    <property type="entry name" value="ABC_carbohydrate_import_ATPase"/>
</dbReference>
<evidence type="ECO:0000259" key="5">
    <source>
        <dbReference type="PROSITE" id="PS50893"/>
    </source>
</evidence>
<dbReference type="SMART" id="SM00382">
    <property type="entry name" value="AAA"/>
    <property type="match status" value="1"/>
</dbReference>
<keyword evidence="4 6" id="KW-0067">ATP-binding</keyword>
<dbReference type="GO" id="GO:0016887">
    <property type="term" value="F:ATP hydrolysis activity"/>
    <property type="evidence" value="ECO:0007669"/>
    <property type="project" value="InterPro"/>
</dbReference>
<dbReference type="EMBL" id="JAHQCW010000077">
    <property type="protein sequence ID" value="MBU9739696.1"/>
    <property type="molecule type" value="Genomic_DNA"/>
</dbReference>
<feature type="domain" description="ABC transporter" evidence="5">
    <location>
        <begin position="6"/>
        <end position="241"/>
    </location>
</feature>
<comment type="caution">
    <text evidence="6">The sequence shown here is derived from an EMBL/GenBank/DDBJ whole genome shotgun (WGS) entry which is preliminary data.</text>
</comment>
<dbReference type="Proteomes" id="UP000712157">
    <property type="component" value="Unassembled WGS sequence"/>
</dbReference>
<feature type="domain" description="ABC transporter" evidence="5">
    <location>
        <begin position="242"/>
        <end position="494"/>
    </location>
</feature>
<dbReference type="InterPro" id="IPR003593">
    <property type="entry name" value="AAA+_ATPase"/>
</dbReference>
<keyword evidence="3" id="KW-0547">Nucleotide-binding</keyword>
<evidence type="ECO:0000313" key="6">
    <source>
        <dbReference type="EMBL" id="MBU9739696.1"/>
    </source>
</evidence>
<sequence length="497" mass="56796">MVHEIIRAEHIQKMFDRNQVLMDAWLHVLEGQTVGIVGLDNSGKTTFMRILAGQLGYDGGDIYLEGVKIPSARRDILSGKVAYLGSENSLVDELSIADNLCVLKNHPIRDFIVRKKKIRENSEKILKRVHVDARPGSPCSILEDNEKQRLEIAKVLAGGARLVILDCTGHTYNDQDIRELKELICSSYEKGVAFIFIHSNLEYVMQLSDEILVLKDGRSVRRLPKNKFDKQLIYKWMVGYEIKENSLYDRKKLPDAKEILRLAEVTSDRLKQISLEVKEGEIVGILSLSSRWNQEFIDILMGEARIESGGIYRNGQAVNRQFLRDRGTVRNRTCFMHKANIKEELFENLPVSQNYVFLAQQKAAKTPLGILSRKIEMHLENEKAEDLGFSPDILKKHVEQLTNKELFELYIGEIKLFHPELLVLMNPTENSDVLLKEQIIGEIVRMAEDGIGILMISANFKEMSAICDRIIIVRKGTVNGIVDRRDFSTVNMNLYLE</sequence>
<dbReference type="PROSITE" id="PS50893">
    <property type="entry name" value="ABC_TRANSPORTER_2"/>
    <property type="match status" value="2"/>
</dbReference>
<keyword evidence="2" id="KW-0677">Repeat</keyword>
<dbReference type="PANTHER" id="PTHR43790:SF9">
    <property type="entry name" value="GALACTOFURANOSE TRANSPORTER ATP-BINDING PROTEIN YTFR"/>
    <property type="match status" value="1"/>
</dbReference>
<dbReference type="SUPFAM" id="SSF52540">
    <property type="entry name" value="P-loop containing nucleoside triphosphate hydrolases"/>
    <property type="match status" value="2"/>
</dbReference>
<reference evidence="6" key="1">
    <citation type="submission" date="2021-06" db="EMBL/GenBank/DDBJ databases">
        <title>Description of novel taxa of the family Lachnospiraceae.</title>
        <authorList>
            <person name="Chaplin A.V."/>
            <person name="Sokolova S.R."/>
            <person name="Pikina A.P."/>
            <person name="Korzhanova M."/>
            <person name="Belova V."/>
            <person name="Korostin D."/>
            <person name="Efimov B.A."/>
        </authorList>
    </citation>
    <scope>NUCLEOTIDE SEQUENCE</scope>
    <source>
        <strain evidence="6">ASD5720</strain>
    </source>
</reference>
<dbReference type="GO" id="GO:0005524">
    <property type="term" value="F:ATP binding"/>
    <property type="evidence" value="ECO:0007669"/>
    <property type="project" value="UniProtKB-KW"/>
</dbReference>
<organism evidence="6 7">
    <name type="scientific">Diplocloster agilis</name>
    <dbReference type="NCBI Taxonomy" id="2850323"/>
    <lineage>
        <taxon>Bacteria</taxon>
        <taxon>Bacillati</taxon>
        <taxon>Bacillota</taxon>
        <taxon>Clostridia</taxon>
        <taxon>Lachnospirales</taxon>
        <taxon>Lachnospiraceae</taxon>
        <taxon>Diplocloster</taxon>
    </lineage>
</organism>
<keyword evidence="1" id="KW-0813">Transport</keyword>
<dbReference type="Gene3D" id="3.40.50.300">
    <property type="entry name" value="P-loop containing nucleotide triphosphate hydrolases"/>
    <property type="match status" value="2"/>
</dbReference>
<dbReference type="AlphaFoldDB" id="A0A949NGI3"/>